<evidence type="ECO:0000256" key="2">
    <source>
        <dbReference type="SAM" id="Phobius"/>
    </source>
</evidence>
<keyword evidence="3" id="KW-0547">Nucleotide-binding</keyword>
<keyword evidence="2" id="KW-0472">Membrane</keyword>
<organism evidence="3 4">
    <name type="scientific">Dyella choica</name>
    <dbReference type="NCBI Taxonomy" id="1927959"/>
    <lineage>
        <taxon>Bacteria</taxon>
        <taxon>Pseudomonadati</taxon>
        <taxon>Pseudomonadota</taxon>
        <taxon>Gammaproteobacteria</taxon>
        <taxon>Lysobacterales</taxon>
        <taxon>Rhodanobacteraceae</taxon>
        <taxon>Dyella</taxon>
    </lineage>
</organism>
<evidence type="ECO:0000313" key="3">
    <source>
        <dbReference type="EMBL" id="RUL75303.1"/>
    </source>
</evidence>
<reference evidence="3 4" key="1">
    <citation type="submission" date="2018-12" db="EMBL/GenBank/DDBJ databases">
        <title>Dyella dinghuensis sp. nov. DHOA06 and Dyella choica sp. nov. 4M-K27, isolated from forest soil.</title>
        <authorList>
            <person name="Qiu L.-H."/>
            <person name="Gao Z.-H."/>
        </authorList>
    </citation>
    <scope>NUCLEOTIDE SEQUENCE [LARGE SCALE GENOMIC DNA]</scope>
    <source>
        <strain evidence="3 4">4M-K27</strain>
    </source>
</reference>
<protein>
    <submittedName>
        <fullName evidence="3">ABC transporter ATP-binding protein</fullName>
    </submittedName>
</protein>
<feature type="region of interest" description="Disordered" evidence="1">
    <location>
        <begin position="1"/>
        <end position="21"/>
    </location>
</feature>
<keyword evidence="3" id="KW-0067">ATP-binding</keyword>
<keyword evidence="4" id="KW-1185">Reference proteome</keyword>
<evidence type="ECO:0000313" key="4">
    <source>
        <dbReference type="Proteomes" id="UP000274358"/>
    </source>
</evidence>
<keyword evidence="2" id="KW-0812">Transmembrane</keyword>
<dbReference type="Proteomes" id="UP000274358">
    <property type="component" value="Unassembled WGS sequence"/>
</dbReference>
<sequence length="154" mass="16388">MHDSVHDNETAAQPGPSDEAASNSLLNDLSRLGRAVRSLFGAQLSLLAAELGLARSAVSWLLAAGLAATIAGVGLGLTLLGLIGLLLAKWFASWIWAFVVLAVLEALGLFGAIVLFRRCMHWMSLPGTRQEWHAIMRDTLQRAEQDIDAGKGGT</sequence>
<proteinExistence type="predicted"/>
<comment type="caution">
    <text evidence="3">The sequence shown here is derived from an EMBL/GenBank/DDBJ whole genome shotgun (WGS) entry which is preliminary data.</text>
</comment>
<accession>A0A432M6Q6</accession>
<keyword evidence="2" id="KW-1133">Transmembrane helix</keyword>
<dbReference type="RefSeq" id="WP_126684862.1">
    <property type="nucleotide sequence ID" value="NZ_RYYV01000007.1"/>
</dbReference>
<gene>
    <name evidence="3" type="ORF">EKH80_11285</name>
</gene>
<feature type="transmembrane region" description="Helical" evidence="2">
    <location>
        <begin position="60"/>
        <end position="88"/>
    </location>
</feature>
<dbReference type="EMBL" id="RYYV01000007">
    <property type="protein sequence ID" value="RUL75303.1"/>
    <property type="molecule type" value="Genomic_DNA"/>
</dbReference>
<evidence type="ECO:0000256" key="1">
    <source>
        <dbReference type="SAM" id="MobiDB-lite"/>
    </source>
</evidence>
<dbReference type="OrthoDB" id="5954877at2"/>
<dbReference type="GO" id="GO:0005524">
    <property type="term" value="F:ATP binding"/>
    <property type="evidence" value="ECO:0007669"/>
    <property type="project" value="UniProtKB-KW"/>
</dbReference>
<feature type="transmembrane region" description="Helical" evidence="2">
    <location>
        <begin position="94"/>
        <end position="116"/>
    </location>
</feature>
<dbReference type="AlphaFoldDB" id="A0A432M6Q6"/>
<name>A0A432M6Q6_9GAMM</name>